<comment type="similarity">
    <text evidence="1">Belongs to the 'GDSL' lipolytic enzyme family.</text>
</comment>
<dbReference type="SUPFAM" id="SSF52266">
    <property type="entry name" value="SGNH hydrolase"/>
    <property type="match status" value="1"/>
</dbReference>
<dbReference type="STRING" id="35608.A0A2U1L5E9"/>
<evidence type="ECO:0000313" key="5">
    <source>
        <dbReference type="Proteomes" id="UP000245207"/>
    </source>
</evidence>
<dbReference type="AlphaFoldDB" id="A0A2U1L5E9"/>
<evidence type="ECO:0000313" key="4">
    <source>
        <dbReference type="EMBL" id="PWA44233.1"/>
    </source>
</evidence>
<sequence>MAVTNYVPLLVIVSCLLMLTSSSHGHYDKEHIPLFVFGDSLFDPGNNNYINTTPDFQANYWPYGVSYFHPASGRFSDGRILSDFIAEYAGLPLIPTYLDPQNDDFLYGANFASGGAGALVESNAGFVVDLKTQLEYFGDLEKQFRRNLGDAKAEQLLSNAVYMFGCGGNDYLSSVGNNDSILYPYTHEQYVRMVIGNLTDVIKGIYEKGGRKIAFATIPLLACWPSVRAGRVGNTCNEELDLISSLHNQELTKKLQELENHLDGFMYSKFDLANEVNKRMRNPSKYGFKVGDSACCGTGPFRGIDSCGGKREVKEFELCDNISDYLFFDSNHCTEVAIRQYAELFWDGDSDVTTPYNLKAFFQGELTTTSRMQQL</sequence>
<evidence type="ECO:0000256" key="3">
    <source>
        <dbReference type="SAM" id="SignalP"/>
    </source>
</evidence>
<dbReference type="Gene3D" id="3.40.50.1110">
    <property type="entry name" value="SGNH hydrolase"/>
    <property type="match status" value="1"/>
</dbReference>
<protein>
    <submittedName>
        <fullName evidence="4">Lipase, GDSL</fullName>
    </submittedName>
</protein>
<dbReference type="Proteomes" id="UP000245207">
    <property type="component" value="Unassembled WGS sequence"/>
</dbReference>
<evidence type="ECO:0000256" key="1">
    <source>
        <dbReference type="ARBA" id="ARBA00008668"/>
    </source>
</evidence>
<dbReference type="InterPro" id="IPR036514">
    <property type="entry name" value="SGNH_hydro_sf"/>
</dbReference>
<gene>
    <name evidence="4" type="ORF">CTI12_AA531020</name>
</gene>
<comment type="caution">
    <text evidence="4">The sequence shown here is derived from an EMBL/GenBank/DDBJ whole genome shotgun (WGS) entry which is preliminary data.</text>
</comment>
<reference evidence="4 5" key="1">
    <citation type="journal article" date="2018" name="Mol. Plant">
        <title>The genome of Artemisia annua provides insight into the evolution of Asteraceae family and artemisinin biosynthesis.</title>
        <authorList>
            <person name="Shen Q."/>
            <person name="Zhang L."/>
            <person name="Liao Z."/>
            <person name="Wang S."/>
            <person name="Yan T."/>
            <person name="Shi P."/>
            <person name="Liu M."/>
            <person name="Fu X."/>
            <person name="Pan Q."/>
            <person name="Wang Y."/>
            <person name="Lv Z."/>
            <person name="Lu X."/>
            <person name="Zhang F."/>
            <person name="Jiang W."/>
            <person name="Ma Y."/>
            <person name="Chen M."/>
            <person name="Hao X."/>
            <person name="Li L."/>
            <person name="Tang Y."/>
            <person name="Lv G."/>
            <person name="Zhou Y."/>
            <person name="Sun X."/>
            <person name="Brodelius P.E."/>
            <person name="Rose J.K.C."/>
            <person name="Tang K."/>
        </authorList>
    </citation>
    <scope>NUCLEOTIDE SEQUENCE [LARGE SCALE GENOMIC DNA]</scope>
    <source>
        <strain evidence="5">cv. Huhao1</strain>
        <tissue evidence="4">Leaf</tissue>
    </source>
</reference>
<dbReference type="CDD" id="cd01837">
    <property type="entry name" value="SGNH_plant_lipase_like"/>
    <property type="match status" value="1"/>
</dbReference>
<organism evidence="4 5">
    <name type="scientific">Artemisia annua</name>
    <name type="common">Sweet wormwood</name>
    <dbReference type="NCBI Taxonomy" id="35608"/>
    <lineage>
        <taxon>Eukaryota</taxon>
        <taxon>Viridiplantae</taxon>
        <taxon>Streptophyta</taxon>
        <taxon>Embryophyta</taxon>
        <taxon>Tracheophyta</taxon>
        <taxon>Spermatophyta</taxon>
        <taxon>Magnoliopsida</taxon>
        <taxon>eudicotyledons</taxon>
        <taxon>Gunneridae</taxon>
        <taxon>Pentapetalae</taxon>
        <taxon>asterids</taxon>
        <taxon>campanulids</taxon>
        <taxon>Asterales</taxon>
        <taxon>Asteraceae</taxon>
        <taxon>Asteroideae</taxon>
        <taxon>Anthemideae</taxon>
        <taxon>Artemisiinae</taxon>
        <taxon>Artemisia</taxon>
    </lineage>
</organism>
<feature type="chain" id="PRO_5015576179" evidence="3">
    <location>
        <begin position="26"/>
        <end position="375"/>
    </location>
</feature>
<evidence type="ECO:0000256" key="2">
    <source>
        <dbReference type="ARBA" id="ARBA00022729"/>
    </source>
</evidence>
<dbReference type="PANTHER" id="PTHR45966">
    <property type="entry name" value="GDSL-LIKE LIPASE/ACYLHYDROLASE"/>
    <property type="match status" value="1"/>
</dbReference>
<dbReference type="InterPro" id="IPR001087">
    <property type="entry name" value="GDSL"/>
</dbReference>
<dbReference type="EMBL" id="PKPP01011387">
    <property type="protein sequence ID" value="PWA44233.1"/>
    <property type="molecule type" value="Genomic_DNA"/>
</dbReference>
<dbReference type="GO" id="GO:0016298">
    <property type="term" value="F:lipase activity"/>
    <property type="evidence" value="ECO:0007669"/>
    <property type="project" value="TreeGrafter"/>
</dbReference>
<keyword evidence="5" id="KW-1185">Reference proteome</keyword>
<proteinExistence type="inferred from homology"/>
<accession>A0A2U1L5E9</accession>
<dbReference type="Pfam" id="PF00657">
    <property type="entry name" value="Lipase_GDSL"/>
    <property type="match status" value="1"/>
</dbReference>
<dbReference type="InterPro" id="IPR044552">
    <property type="entry name" value="GLIP1-5/GLL25"/>
</dbReference>
<dbReference type="OrthoDB" id="1600564at2759"/>
<feature type="signal peptide" evidence="3">
    <location>
        <begin position="1"/>
        <end position="25"/>
    </location>
</feature>
<dbReference type="InterPro" id="IPR035669">
    <property type="entry name" value="SGNH_plant_lipase-like"/>
</dbReference>
<keyword evidence="2 3" id="KW-0732">Signal</keyword>
<dbReference type="PANTHER" id="PTHR45966:SF35">
    <property type="entry name" value="GDSL LIPASE_ESTERASE, SGNH HYDROLASE SUPERFAMILY"/>
    <property type="match status" value="1"/>
</dbReference>
<name>A0A2U1L5E9_ARTAN</name>